<proteinExistence type="predicted"/>
<dbReference type="Pfam" id="PF01804">
    <property type="entry name" value="Penicil_amidase"/>
    <property type="match status" value="1"/>
</dbReference>
<evidence type="ECO:0000313" key="2">
    <source>
        <dbReference type="EMBL" id="BAL58447.1"/>
    </source>
</evidence>
<reference evidence="2" key="1">
    <citation type="journal article" date="2005" name="Environ. Microbiol.">
        <title>Genetic and functional properties of uncultivated thermophilic crenarchaeotes from a subsurface gold mine as revealed by analysis of genome fragments.</title>
        <authorList>
            <person name="Nunoura T."/>
            <person name="Hirayama H."/>
            <person name="Takami H."/>
            <person name="Oida H."/>
            <person name="Nishi S."/>
            <person name="Shimamura S."/>
            <person name="Suzuki Y."/>
            <person name="Inagaki F."/>
            <person name="Takai K."/>
            <person name="Nealson K.H."/>
            <person name="Horikoshi K."/>
        </authorList>
    </citation>
    <scope>NUCLEOTIDE SEQUENCE</scope>
</reference>
<dbReference type="Gene3D" id="3.60.20.10">
    <property type="entry name" value="Glutamine Phosphoribosylpyrophosphate, subunit 1, domain 1"/>
    <property type="match status" value="2"/>
</dbReference>
<dbReference type="GO" id="GO:0016787">
    <property type="term" value="F:hydrolase activity"/>
    <property type="evidence" value="ECO:0007669"/>
    <property type="project" value="InterPro"/>
</dbReference>
<gene>
    <name evidence="2" type="ORF">HGMM_OP1C142</name>
</gene>
<dbReference type="AlphaFoldDB" id="H5SQL1"/>
<dbReference type="PANTHER" id="PTHR34218">
    <property type="entry name" value="PEPTIDASE S45 PENICILLIN AMIDASE"/>
    <property type="match status" value="1"/>
</dbReference>
<dbReference type="InterPro" id="IPR043147">
    <property type="entry name" value="Penicillin_amidase_A-knob"/>
</dbReference>
<dbReference type="InterPro" id="IPR029055">
    <property type="entry name" value="Ntn_hydrolases_N"/>
</dbReference>
<dbReference type="InterPro" id="IPR002692">
    <property type="entry name" value="S45"/>
</dbReference>
<protein>
    <submittedName>
        <fullName evidence="2">Hypothetical conserved protein</fullName>
    </submittedName>
</protein>
<organism evidence="2">
    <name type="scientific">Acetithermum autotrophicum</name>
    <dbReference type="NCBI Taxonomy" id="1446466"/>
    <lineage>
        <taxon>Bacteria</taxon>
        <taxon>Candidatus Bipolaricaulota</taxon>
        <taxon>Candidatus Acetithermum</taxon>
    </lineage>
</organism>
<sequence>MRDGTGSAGHEWVALQGEREEGHSIPFAILPINEMPQAINPPSGFIVSANNDPVGVTTDNDPLNQKRRGSTAIYYLDWNYDIGFRAGRITELIKQKIAKGEKFTVEDMIAIQSDTVSLIARRLTPFMLEALKSAKASDAADELRDLLQDPRISEAVEQYLAKWSFATPTGIPEGFDANDSVSTDGKGFSLNAPSDSEITDSVATTIFNVWLSVFIKRVIDDTLDRLDKTMPKPGGFFAVKAIINLLERFPKKHGKGESDVDFFDVPDLFLSPEEERDWLILKSLQEALDLLKSDAFAKAYNKSERLSDYRWGKLHRITFRNALHPQTNKFSIPPAVYSQPEYADGLPVDGTLAAVDVANYNVKGTKAEDFGFSRGPSQRHIVELNPKGIRAWNALPTGQSGVVNTPHFGDLLVYWLVNDYYPVLFADDEIKANAESEQEFRGS</sequence>
<dbReference type="Gene3D" id="1.10.1400.10">
    <property type="match status" value="1"/>
</dbReference>
<dbReference type="GO" id="GO:0017000">
    <property type="term" value="P:antibiotic biosynthetic process"/>
    <property type="evidence" value="ECO:0007669"/>
    <property type="project" value="InterPro"/>
</dbReference>
<evidence type="ECO:0000256" key="1">
    <source>
        <dbReference type="ARBA" id="ARBA00022729"/>
    </source>
</evidence>
<name>H5SQL1_ACEAU</name>
<keyword evidence="1" id="KW-0732">Signal</keyword>
<dbReference type="SUPFAM" id="SSF56235">
    <property type="entry name" value="N-terminal nucleophile aminohydrolases (Ntn hydrolases)"/>
    <property type="match status" value="1"/>
</dbReference>
<dbReference type="EMBL" id="AP011800">
    <property type="protein sequence ID" value="BAL58447.1"/>
    <property type="molecule type" value="Genomic_DNA"/>
</dbReference>
<dbReference type="PANTHER" id="PTHR34218:SF3">
    <property type="entry name" value="ACYL-HOMOSERINE LACTONE ACYLASE PVDQ"/>
    <property type="match status" value="1"/>
</dbReference>
<accession>H5SQL1</accession>
<reference evidence="2" key="2">
    <citation type="journal article" date="2012" name="PLoS ONE">
        <title>A Deeply Branching Thermophilic Bacterium with an Ancient Acetyl-CoA Pathway Dominates a Subsurface Ecosystem.</title>
        <authorList>
            <person name="Takami H."/>
            <person name="Noguchi H."/>
            <person name="Takaki Y."/>
            <person name="Uchiyama I."/>
            <person name="Toyoda A."/>
            <person name="Nishi S."/>
            <person name="Chee G.-J."/>
            <person name="Arai W."/>
            <person name="Nunoura T."/>
            <person name="Itoh T."/>
            <person name="Hattori M."/>
            <person name="Takai K."/>
        </authorList>
    </citation>
    <scope>NUCLEOTIDE SEQUENCE</scope>
</reference>